<feature type="region of interest" description="Disordered" evidence="1">
    <location>
        <begin position="37"/>
        <end position="80"/>
    </location>
</feature>
<dbReference type="EMBL" id="CP009110">
    <property type="protein sequence ID" value="AIJ23511.1"/>
    <property type="molecule type" value="Genomic_DNA"/>
</dbReference>
<evidence type="ECO:0000313" key="3">
    <source>
        <dbReference type="Proteomes" id="UP000062973"/>
    </source>
</evidence>
<protein>
    <submittedName>
        <fullName evidence="2">Uncharacterized protein</fullName>
    </submittedName>
</protein>
<dbReference type="STRING" id="1068978.AMETH_3419"/>
<reference evidence="2 3" key="1">
    <citation type="submission" date="2014-07" db="EMBL/GenBank/DDBJ databases">
        <title>Whole Genome Sequence of the Amycolatopsis methanolica 239.</title>
        <authorList>
            <person name="Tang B."/>
        </authorList>
    </citation>
    <scope>NUCLEOTIDE SEQUENCE [LARGE SCALE GENOMIC DNA]</scope>
    <source>
        <strain evidence="2 3">239</strain>
    </source>
</reference>
<organism evidence="2 3">
    <name type="scientific">Amycolatopsis methanolica 239</name>
    <dbReference type="NCBI Taxonomy" id="1068978"/>
    <lineage>
        <taxon>Bacteria</taxon>
        <taxon>Bacillati</taxon>
        <taxon>Actinomycetota</taxon>
        <taxon>Actinomycetes</taxon>
        <taxon>Pseudonocardiales</taxon>
        <taxon>Pseudonocardiaceae</taxon>
        <taxon>Amycolatopsis</taxon>
        <taxon>Amycolatopsis methanolica group</taxon>
    </lineage>
</organism>
<proteinExistence type="predicted"/>
<evidence type="ECO:0000313" key="2">
    <source>
        <dbReference type="EMBL" id="AIJ23511.1"/>
    </source>
</evidence>
<dbReference type="KEGG" id="amq:AMETH_3419"/>
<dbReference type="Proteomes" id="UP000062973">
    <property type="component" value="Chromosome"/>
</dbReference>
<evidence type="ECO:0000256" key="1">
    <source>
        <dbReference type="SAM" id="MobiDB-lite"/>
    </source>
</evidence>
<keyword evidence="3" id="KW-1185">Reference proteome</keyword>
<dbReference type="AlphaFoldDB" id="A0A076MWT8"/>
<accession>A0A076MWT8</accession>
<sequence>MEVGREAQYDVFAEEFLDHARDGFCNAHLDRPQKWAGVRSEPARSEPMVSAPNPHARAAADPPEDPPAVRSWSHGLLVVP</sequence>
<gene>
    <name evidence="2" type="ORF">AMETH_3419</name>
</gene>
<name>A0A076MWT8_AMYME</name>
<dbReference type="HOGENOM" id="CLU_2581980_0_0_11"/>
<dbReference type="PATRIC" id="fig|1068978.7.peg.3653"/>